<feature type="transmembrane region" description="Helical" evidence="1">
    <location>
        <begin position="39"/>
        <end position="68"/>
    </location>
</feature>
<organism evidence="2 3">
    <name type="scientific">Pedosphaera parvula (strain Ellin514)</name>
    <dbReference type="NCBI Taxonomy" id="320771"/>
    <lineage>
        <taxon>Bacteria</taxon>
        <taxon>Pseudomonadati</taxon>
        <taxon>Verrucomicrobiota</taxon>
        <taxon>Pedosphaerae</taxon>
        <taxon>Pedosphaerales</taxon>
        <taxon>Pedosphaeraceae</taxon>
        <taxon>Pedosphaera</taxon>
    </lineage>
</organism>
<dbReference type="AlphaFoldDB" id="B9XEX9"/>
<dbReference type="Proteomes" id="UP000003688">
    <property type="component" value="Unassembled WGS sequence"/>
</dbReference>
<sequence>MSRKKSISQITRKNVETILKMEQAADESRTFGERVADGFAACVGSWTFIIIQSVLLAIWVCLNLIAWVKHWDPYPFILLNLALSFQAAYASPIIMMSQNRLGRLSERRNRLDLQINLLAEQENTEMLRLLHKICEKLEIPLKDQPTAECLEQVTRPESLLRQIEKTESQNGKSKK</sequence>
<evidence type="ECO:0008006" key="4">
    <source>
        <dbReference type="Google" id="ProtNLM"/>
    </source>
</evidence>
<dbReference type="STRING" id="320771.Cflav_PD4155"/>
<dbReference type="EMBL" id="ABOX02000009">
    <property type="protein sequence ID" value="EEF61477.1"/>
    <property type="molecule type" value="Genomic_DNA"/>
</dbReference>
<keyword evidence="1" id="KW-1133">Transmembrane helix</keyword>
<proteinExistence type="predicted"/>
<keyword evidence="1" id="KW-0472">Membrane</keyword>
<dbReference type="InterPro" id="IPR010406">
    <property type="entry name" value="DUF1003"/>
</dbReference>
<comment type="caution">
    <text evidence="2">The sequence shown here is derived from an EMBL/GenBank/DDBJ whole genome shotgun (WGS) entry which is preliminary data.</text>
</comment>
<accession>B9XEX9</accession>
<evidence type="ECO:0000313" key="3">
    <source>
        <dbReference type="Proteomes" id="UP000003688"/>
    </source>
</evidence>
<keyword evidence="3" id="KW-1185">Reference proteome</keyword>
<keyword evidence="1" id="KW-0812">Transmembrane</keyword>
<feature type="transmembrane region" description="Helical" evidence="1">
    <location>
        <begin position="74"/>
        <end position="95"/>
    </location>
</feature>
<protein>
    <recommendedName>
        <fullName evidence="4">DUF1003 domain-containing protein</fullName>
    </recommendedName>
</protein>
<name>B9XEX9_PEDPL</name>
<dbReference type="OrthoDB" id="9795736at2"/>
<evidence type="ECO:0000256" key="1">
    <source>
        <dbReference type="SAM" id="Phobius"/>
    </source>
</evidence>
<evidence type="ECO:0000313" key="2">
    <source>
        <dbReference type="EMBL" id="EEF61477.1"/>
    </source>
</evidence>
<dbReference type="RefSeq" id="WP_007414369.1">
    <property type="nucleotide sequence ID" value="NZ_ABOX02000009.1"/>
</dbReference>
<dbReference type="Pfam" id="PF06210">
    <property type="entry name" value="DUF1003"/>
    <property type="match status" value="1"/>
</dbReference>
<reference evidence="2 3" key="1">
    <citation type="journal article" date="2011" name="J. Bacteriol.">
        <title>Genome sequence of 'Pedosphaera parvula' Ellin514, an aerobic Verrucomicrobial isolate from pasture soil.</title>
        <authorList>
            <person name="Kant R."/>
            <person name="van Passel M.W."/>
            <person name="Sangwan P."/>
            <person name="Palva A."/>
            <person name="Lucas S."/>
            <person name="Copeland A."/>
            <person name="Lapidus A."/>
            <person name="Glavina Del Rio T."/>
            <person name="Dalin E."/>
            <person name="Tice H."/>
            <person name="Bruce D."/>
            <person name="Goodwin L."/>
            <person name="Pitluck S."/>
            <person name="Chertkov O."/>
            <person name="Larimer F.W."/>
            <person name="Land M.L."/>
            <person name="Hauser L."/>
            <person name="Brettin T.S."/>
            <person name="Detter J.C."/>
            <person name="Han S."/>
            <person name="de Vos W.M."/>
            <person name="Janssen P.H."/>
            <person name="Smidt H."/>
        </authorList>
    </citation>
    <scope>NUCLEOTIDE SEQUENCE [LARGE SCALE GENOMIC DNA]</scope>
    <source>
        <strain evidence="2 3">Ellin514</strain>
    </source>
</reference>
<dbReference type="PANTHER" id="PTHR41386:SF1">
    <property type="entry name" value="MEMBRANE PROTEIN"/>
    <property type="match status" value="1"/>
</dbReference>
<dbReference type="PANTHER" id="PTHR41386">
    <property type="entry name" value="INTEGRAL MEMBRANE PROTEIN-RELATED"/>
    <property type="match status" value="1"/>
</dbReference>
<gene>
    <name evidence="2" type="ORF">Cflav_PD4155</name>
</gene>